<dbReference type="Pfam" id="PF01381">
    <property type="entry name" value="HTH_3"/>
    <property type="match status" value="1"/>
</dbReference>
<feature type="domain" description="HTH cro/C1-type" evidence="1">
    <location>
        <begin position="25"/>
        <end position="85"/>
    </location>
</feature>
<dbReference type="PROSITE" id="PS50943">
    <property type="entry name" value="HTH_CROC1"/>
    <property type="match status" value="1"/>
</dbReference>
<proteinExistence type="predicted"/>
<name>A0ABP4MWP3_9MICO</name>
<evidence type="ECO:0000313" key="3">
    <source>
        <dbReference type="Proteomes" id="UP001501791"/>
    </source>
</evidence>
<dbReference type="SMART" id="SM00530">
    <property type="entry name" value="HTH_XRE"/>
    <property type="match status" value="1"/>
</dbReference>
<dbReference type="Proteomes" id="UP001501791">
    <property type="component" value="Unassembled WGS sequence"/>
</dbReference>
<dbReference type="InterPro" id="IPR010982">
    <property type="entry name" value="Lambda_DNA-bd_dom_sf"/>
</dbReference>
<protein>
    <recommendedName>
        <fullName evidence="1">HTH cro/C1-type domain-containing protein</fullName>
    </recommendedName>
</protein>
<comment type="caution">
    <text evidence="2">The sequence shown here is derived from an EMBL/GenBank/DDBJ whole genome shotgun (WGS) entry which is preliminary data.</text>
</comment>
<dbReference type="InterPro" id="IPR001387">
    <property type="entry name" value="Cro/C1-type_HTH"/>
</dbReference>
<organism evidence="2 3">
    <name type="scientific">Brevibacterium picturae</name>
    <dbReference type="NCBI Taxonomy" id="260553"/>
    <lineage>
        <taxon>Bacteria</taxon>
        <taxon>Bacillati</taxon>
        <taxon>Actinomycetota</taxon>
        <taxon>Actinomycetes</taxon>
        <taxon>Micrococcales</taxon>
        <taxon>Brevibacteriaceae</taxon>
        <taxon>Brevibacterium</taxon>
    </lineage>
</organism>
<evidence type="ECO:0000259" key="1">
    <source>
        <dbReference type="PROSITE" id="PS50943"/>
    </source>
</evidence>
<reference evidence="3" key="1">
    <citation type="journal article" date="2019" name="Int. J. Syst. Evol. Microbiol.">
        <title>The Global Catalogue of Microorganisms (GCM) 10K type strain sequencing project: providing services to taxonomists for standard genome sequencing and annotation.</title>
        <authorList>
            <consortium name="The Broad Institute Genomics Platform"/>
            <consortium name="The Broad Institute Genome Sequencing Center for Infectious Disease"/>
            <person name="Wu L."/>
            <person name="Ma J."/>
        </authorList>
    </citation>
    <scope>NUCLEOTIDE SEQUENCE [LARGE SCALE GENOMIC DNA]</scope>
    <source>
        <strain evidence="3">JCM 13319</strain>
    </source>
</reference>
<dbReference type="EMBL" id="BAAALY010000012">
    <property type="protein sequence ID" value="GAA1551541.1"/>
    <property type="molecule type" value="Genomic_DNA"/>
</dbReference>
<dbReference type="CDD" id="cd00093">
    <property type="entry name" value="HTH_XRE"/>
    <property type="match status" value="1"/>
</dbReference>
<dbReference type="SUPFAM" id="SSF47413">
    <property type="entry name" value="lambda repressor-like DNA-binding domains"/>
    <property type="match status" value="1"/>
</dbReference>
<evidence type="ECO:0000313" key="2">
    <source>
        <dbReference type="EMBL" id="GAA1551541.1"/>
    </source>
</evidence>
<accession>A0ABP4MWP3</accession>
<dbReference type="Gene3D" id="1.10.260.40">
    <property type="entry name" value="lambda repressor-like DNA-binding domains"/>
    <property type="match status" value="1"/>
</dbReference>
<sequence>MGKQETSNQVEARPDRTAENFRANMVKYREELGLSPGDIAQRLNEGGYSSFYRQTIQRVENGDRALRLDEAFAISEILGKTVQEMTDSKMETDLIDALHRVEVKSGGLVSIAAGEKLSAQAILAETADLLAESGKLSEQHAERVLAALAESVIGDARGAAEKAATLPDHSARGKFGNYWLCAQREAMSTLPGYRINVFEHGDQMRVGLLHLDPATELDDLTRTGLDPIDQDELVELLKACTDLMNSLVKEDPDHREARRLSWLFDKFKR</sequence>
<dbReference type="RefSeq" id="WP_346036507.1">
    <property type="nucleotide sequence ID" value="NZ_BAAALY010000012.1"/>
</dbReference>
<gene>
    <name evidence="2" type="ORF">GCM10009691_27600</name>
</gene>
<keyword evidence="3" id="KW-1185">Reference proteome</keyword>